<dbReference type="PANTHER" id="PTHR11207">
    <property type="entry name" value="RIBONUCLEASE III"/>
    <property type="match status" value="1"/>
</dbReference>
<evidence type="ECO:0000256" key="2">
    <source>
        <dbReference type="ARBA" id="ARBA00022884"/>
    </source>
</evidence>
<evidence type="ECO:0000256" key="8">
    <source>
        <dbReference type="SAM" id="MobiDB-lite"/>
    </source>
</evidence>
<dbReference type="FunFam" id="3.30.160.20:FF:000043">
    <property type="entry name" value="60S ribosomal protein L3"/>
    <property type="match status" value="1"/>
</dbReference>
<dbReference type="AlphaFoldDB" id="A0A6A6WDM2"/>
<evidence type="ECO:0000259" key="9">
    <source>
        <dbReference type="PROSITE" id="PS50142"/>
    </source>
</evidence>
<dbReference type="Proteomes" id="UP000799437">
    <property type="component" value="Unassembled WGS sequence"/>
</dbReference>
<dbReference type="InterPro" id="IPR014720">
    <property type="entry name" value="dsRBD_dom"/>
</dbReference>
<dbReference type="OrthoDB" id="67027at2759"/>
<dbReference type="CDD" id="cd19873">
    <property type="entry name" value="DSRM_MRPL3_like"/>
    <property type="match status" value="1"/>
</dbReference>
<dbReference type="SMART" id="SM00535">
    <property type="entry name" value="RIBOc"/>
    <property type="match status" value="1"/>
</dbReference>
<gene>
    <name evidence="10" type="ORF">EJ05DRAFT_450413</name>
</gene>
<dbReference type="GO" id="GO:0003735">
    <property type="term" value="F:structural constituent of ribosome"/>
    <property type="evidence" value="ECO:0007669"/>
    <property type="project" value="TreeGrafter"/>
</dbReference>
<name>A0A6A6WDM2_9PEZI</name>
<comment type="similarity">
    <text evidence="6">Belongs to the ribonuclease III family. Mitochondrion-specific ribosomal protein mL44 subfamily.</text>
</comment>
<feature type="compositionally biased region" description="Polar residues" evidence="8">
    <location>
        <begin position="36"/>
        <end position="52"/>
    </location>
</feature>
<dbReference type="InterPro" id="IPR044444">
    <property type="entry name" value="Ribosomal_mL44_DSRM_metazoa"/>
</dbReference>
<dbReference type="SMART" id="SM00358">
    <property type="entry name" value="DSRM"/>
    <property type="match status" value="1"/>
</dbReference>
<evidence type="ECO:0000313" key="10">
    <source>
        <dbReference type="EMBL" id="KAF2760665.1"/>
    </source>
</evidence>
<keyword evidence="2" id="KW-0694">RNA-binding</keyword>
<proteinExistence type="inferred from homology"/>
<dbReference type="GO" id="GO:0003725">
    <property type="term" value="F:double-stranded RNA binding"/>
    <property type="evidence" value="ECO:0007669"/>
    <property type="project" value="InterPro"/>
</dbReference>
<evidence type="ECO:0000313" key="11">
    <source>
        <dbReference type="Proteomes" id="UP000799437"/>
    </source>
</evidence>
<dbReference type="Pfam" id="PF22892">
    <property type="entry name" value="DSRM_MRPL44"/>
    <property type="match status" value="1"/>
</dbReference>
<dbReference type="Gene3D" id="3.30.160.20">
    <property type="match status" value="1"/>
</dbReference>
<dbReference type="InterPro" id="IPR044443">
    <property type="entry name" value="Ribosomal_mL44_DSRM_fung"/>
</dbReference>
<comment type="subcellular location">
    <subcellularLocation>
        <location evidence="1">Mitochondrion</location>
    </subcellularLocation>
</comment>
<dbReference type="EMBL" id="ML996568">
    <property type="protein sequence ID" value="KAF2760665.1"/>
    <property type="molecule type" value="Genomic_DNA"/>
</dbReference>
<evidence type="ECO:0000256" key="4">
    <source>
        <dbReference type="ARBA" id="ARBA00023128"/>
    </source>
</evidence>
<dbReference type="PROSITE" id="PS50142">
    <property type="entry name" value="RNASE_3_2"/>
    <property type="match status" value="1"/>
</dbReference>
<dbReference type="Pfam" id="PF00636">
    <property type="entry name" value="Ribonuclease_3"/>
    <property type="match status" value="1"/>
</dbReference>
<feature type="region of interest" description="Disordered" evidence="8">
    <location>
        <begin position="36"/>
        <end position="57"/>
    </location>
</feature>
<dbReference type="GO" id="GO:0006396">
    <property type="term" value="P:RNA processing"/>
    <property type="evidence" value="ECO:0007669"/>
    <property type="project" value="InterPro"/>
</dbReference>
<dbReference type="InterPro" id="IPR000999">
    <property type="entry name" value="RNase_III_dom"/>
</dbReference>
<organism evidence="10 11">
    <name type="scientific">Pseudovirgaria hyperparasitica</name>
    <dbReference type="NCBI Taxonomy" id="470096"/>
    <lineage>
        <taxon>Eukaryota</taxon>
        <taxon>Fungi</taxon>
        <taxon>Dikarya</taxon>
        <taxon>Ascomycota</taxon>
        <taxon>Pezizomycotina</taxon>
        <taxon>Dothideomycetes</taxon>
        <taxon>Dothideomycetes incertae sedis</taxon>
        <taxon>Acrospermales</taxon>
        <taxon>Acrospermaceae</taxon>
        <taxon>Pseudovirgaria</taxon>
    </lineage>
</organism>
<evidence type="ECO:0000256" key="5">
    <source>
        <dbReference type="ARBA" id="ARBA00023274"/>
    </source>
</evidence>
<dbReference type="InterPro" id="IPR036389">
    <property type="entry name" value="RNase_III_sf"/>
</dbReference>
<protein>
    <recommendedName>
        <fullName evidence="7">Large ribosomal subunit protein mL44</fullName>
    </recommendedName>
</protein>
<feature type="domain" description="RNase III" evidence="9">
    <location>
        <begin position="106"/>
        <end position="194"/>
    </location>
</feature>
<keyword evidence="11" id="KW-1185">Reference proteome</keyword>
<sequence>MITAPMIAVLAFQFAGLEYHPPEGDQTSIHKYPLSTQNLGENGYGATQGQEQVEQDLDRSQWVQETNEEYHERKAADRDRIAKEFADPDLLLGSPSPSVARQSAKLAALHARLSLPTRFPLETLARTLVHPTANPSSEYNNESLAVLGTDLLAYYAAEHLLCHYPRLPMSVLFAAQWGYVGPHTLSAMASEWGIEHAYPGDEVEPGHLMFMSADQSPDALRMQEQAENLVLKGTANVLKRGANWLSQRDQFGEMHPSKEILDQMAEATKQEGLRTATAIDANASFIRALFGAIYLHCGRIATQRFFTSHLLSRQLDIASIFEFKKPKYDLSRLCAREGFDPPVARLISETGRLSRHPVFVVGVFSGEDELGQAAGASLDEARTRAAVAALKSWYLYSPMEVTKPSSVEGAGNKSKWIPNMVDPGEVVT</sequence>
<dbReference type="GeneID" id="54483424"/>
<dbReference type="RefSeq" id="XP_033603116.1">
    <property type="nucleotide sequence ID" value="XM_033742370.1"/>
</dbReference>
<keyword evidence="3" id="KW-0689">Ribosomal protein</keyword>
<dbReference type="GO" id="GO:0004525">
    <property type="term" value="F:ribonuclease III activity"/>
    <property type="evidence" value="ECO:0007669"/>
    <property type="project" value="InterPro"/>
</dbReference>
<dbReference type="Gene3D" id="1.10.1520.10">
    <property type="entry name" value="Ribonuclease III domain"/>
    <property type="match status" value="1"/>
</dbReference>
<dbReference type="PANTHER" id="PTHR11207:SF32">
    <property type="entry name" value="LARGE RIBOSOMAL SUBUNIT PROTEIN ML44"/>
    <property type="match status" value="1"/>
</dbReference>
<dbReference type="GO" id="GO:0005739">
    <property type="term" value="C:mitochondrion"/>
    <property type="evidence" value="ECO:0007669"/>
    <property type="project" value="TreeGrafter"/>
</dbReference>
<accession>A0A6A6WDM2</accession>
<dbReference type="SUPFAM" id="SSF54768">
    <property type="entry name" value="dsRNA-binding domain-like"/>
    <property type="match status" value="1"/>
</dbReference>
<evidence type="ECO:0000256" key="7">
    <source>
        <dbReference type="ARBA" id="ARBA00035187"/>
    </source>
</evidence>
<keyword evidence="4" id="KW-0496">Mitochondrion</keyword>
<dbReference type="SUPFAM" id="SSF69065">
    <property type="entry name" value="RNase III domain-like"/>
    <property type="match status" value="1"/>
</dbReference>
<keyword evidence="5" id="KW-0687">Ribonucleoprotein</keyword>
<evidence type="ECO:0000256" key="3">
    <source>
        <dbReference type="ARBA" id="ARBA00022980"/>
    </source>
</evidence>
<evidence type="ECO:0000256" key="1">
    <source>
        <dbReference type="ARBA" id="ARBA00004173"/>
    </source>
</evidence>
<reference evidence="10" key="1">
    <citation type="journal article" date="2020" name="Stud. Mycol.">
        <title>101 Dothideomycetes genomes: a test case for predicting lifestyles and emergence of pathogens.</title>
        <authorList>
            <person name="Haridas S."/>
            <person name="Albert R."/>
            <person name="Binder M."/>
            <person name="Bloem J."/>
            <person name="Labutti K."/>
            <person name="Salamov A."/>
            <person name="Andreopoulos B."/>
            <person name="Baker S."/>
            <person name="Barry K."/>
            <person name="Bills G."/>
            <person name="Bluhm B."/>
            <person name="Cannon C."/>
            <person name="Castanera R."/>
            <person name="Culley D."/>
            <person name="Daum C."/>
            <person name="Ezra D."/>
            <person name="Gonzalez J."/>
            <person name="Henrissat B."/>
            <person name="Kuo A."/>
            <person name="Liang C."/>
            <person name="Lipzen A."/>
            <person name="Lutzoni F."/>
            <person name="Magnuson J."/>
            <person name="Mondo S."/>
            <person name="Nolan M."/>
            <person name="Ohm R."/>
            <person name="Pangilinan J."/>
            <person name="Park H.-J."/>
            <person name="Ramirez L."/>
            <person name="Alfaro M."/>
            <person name="Sun H."/>
            <person name="Tritt A."/>
            <person name="Yoshinaga Y."/>
            <person name="Zwiers L.-H."/>
            <person name="Turgeon B."/>
            <person name="Goodwin S."/>
            <person name="Spatafora J."/>
            <person name="Crous P."/>
            <person name="Grigoriev I."/>
        </authorList>
    </citation>
    <scope>NUCLEOTIDE SEQUENCE</scope>
    <source>
        <strain evidence="10">CBS 121739</strain>
    </source>
</reference>
<evidence type="ECO:0000256" key="6">
    <source>
        <dbReference type="ARBA" id="ARBA00024034"/>
    </source>
</evidence>